<keyword evidence="17" id="KW-1185">Reference proteome</keyword>
<dbReference type="PROSITE" id="PS50081">
    <property type="entry name" value="ZF_DAG_PE_2"/>
    <property type="match status" value="1"/>
</dbReference>
<dbReference type="SUPFAM" id="SSF49562">
    <property type="entry name" value="C2 domain (Calcium/lipid-binding domain, CaLB)"/>
    <property type="match status" value="1"/>
</dbReference>
<dbReference type="PANTHER" id="PTHR45734">
    <property type="entry name" value="TENSIN"/>
    <property type="match status" value="1"/>
</dbReference>
<dbReference type="SMART" id="SM00252">
    <property type="entry name" value="SH2"/>
    <property type="match status" value="1"/>
</dbReference>
<evidence type="ECO:0000256" key="4">
    <source>
        <dbReference type="ARBA" id="ARBA00022723"/>
    </source>
</evidence>
<feature type="region of interest" description="Disordered" evidence="11">
    <location>
        <begin position="855"/>
        <end position="884"/>
    </location>
</feature>
<reference evidence="17" key="1">
    <citation type="submission" date="2011-05" db="EMBL/GenBank/DDBJ databases">
        <authorList>
            <person name="Richards S.R."/>
            <person name="Qu J."/>
            <person name="Jiang H."/>
            <person name="Jhangiani S.N."/>
            <person name="Agravi P."/>
            <person name="Goodspeed R."/>
            <person name="Gross S."/>
            <person name="Mandapat C."/>
            <person name="Jackson L."/>
            <person name="Mathew T."/>
            <person name="Pu L."/>
            <person name="Thornton R."/>
            <person name="Saada N."/>
            <person name="Wilczek-Boney K.B."/>
            <person name="Lee S."/>
            <person name="Kovar C."/>
            <person name="Wu Y."/>
            <person name="Scherer S.E."/>
            <person name="Worley K.C."/>
            <person name="Muzny D.M."/>
            <person name="Gibbs R."/>
        </authorList>
    </citation>
    <scope>NUCLEOTIDE SEQUENCE</scope>
    <source>
        <strain evidence="17">Brora</strain>
    </source>
</reference>
<dbReference type="SMART" id="SM00109">
    <property type="entry name" value="C1"/>
    <property type="match status" value="1"/>
</dbReference>
<dbReference type="CDD" id="cd01213">
    <property type="entry name" value="PTB_tensin"/>
    <property type="match status" value="1"/>
</dbReference>
<feature type="region of interest" description="Disordered" evidence="11">
    <location>
        <begin position="802"/>
        <end position="837"/>
    </location>
</feature>
<dbReference type="Gene3D" id="2.30.29.30">
    <property type="entry name" value="Pleckstrin-homology domain (PH domain)/Phosphotyrosine-binding domain (PTB)"/>
    <property type="match status" value="1"/>
</dbReference>
<sequence>MKLPSCTKPQGFDSHTHSFRSKLVHKQVTCQYCQQPITQLGSSCRICKYICHPECQPRVALLCDNSYYQKTKNYDGVKTQQSLHSPFYLPSSHQVVGTLPKSHSLPFSKHFTYHTTYRVPDRSAGDILEMDIIYITERVIVMTFPLVGNEKIYRENLREVTQMLNIKHGDKYMVFNLSERRYDLTRLNKNVMDFGWPDRLAPPLERICSICKSMDSWLNSDPQHIVVLHSKGGKERVGIVTEAYRHYSSICASTDQALDRFAMKRYYDDKIGNLSQPSQKRYIKYFSGLLSGAIRINSSPLYLHHVVITGVPNYDGKGGCKAFLKVYQGMNQMYSTGIYNITSNMGRVFIPLEVPLQLRGDIMLKCYHKARSTTREVIFRCQFHTCAISDHVLTLAKEELDDASQDKRFPADGRVEIKFSSGSEHFQGNWSRNGYEMPHPIESSTDPVVRWDSYENFDAVPEDNPETLEDLDLSLSLSSKHNQGPVDGNLYATVAKRRPLMNGNMEDLYEDIHTTSMDSGISSAAPLITNGTPSSQSPVTQAEIHTHPSYSSEQSKLDEVLTGMLLDTRSLPDIKPTYATYTVTTKYTGPETDKPPALISPKLVRKQIKKTTIDLSDDDDTPYHASKDSKPFSYLVPSSPSAQRKNLPGTTSATLTSTQLKVTQIPRREERYVTSPPPTTRREERYVVSPTPTTPEPKYGSDDELIGDPENWLHRQQQKLRDRREARIHADRHHREQRLLQEFKTTRHHLMPPSLADSLDDETYLSDTLASLEAFSSRETSPGKGGLTTPLHINIYNGYSTSQSSSPYVATKKPPLSNGVQGRSAPASPLIPARTSSRDVRVRYNAWPAAAPQAQLQAQLQSQPQYRPVQRQRSDTSHDRERPFVTVKRAIEQARKNPDQSPSYQHSYAYSYGEALRSAPPLATSSPADRTHEKPSGLLTTATPKLAPAPGTTRLTELEMSLQAVNSPVLVTSTPKPQTEIHRHLSPKMKRKVVEYSTMTDSNTYWSQDESSGKEEDRPLTPGFPVQPRTPYFNRAPSPSHQTSGLPPKSPTTSRKDRSPSPATIYQIRTGIGAHIDAHPQSQTGQSSPSVYFGQSRRNSISSMSDSYEVITHAPTFIKDTSKYWYKPNISREDAINLLKDKPPGSFIVRDSNSFPGAYGLALKVAIPPPNVQNKSGDMSNELVRHFLIEPTHQGVRLKGCSNEPVFGSLSALVYQHSITPMALPCKLLLPDADLLDSLLSDVTGPSSAAQLLSQGAACNVLYLYSVDIELLTGPEAVRKATAKLLAERPLPKPTVVHFKVSSQGITMTDSTRKLFFRRHYPVNSISHCGLEPGDRRWTQYHEETGQAVSTHRVFGFISSKRTDPNDNLCHLFAELEPEQPAFAIVNFVTKVMMMVPQTPSTPRTPGSVHSVQSQRRMLTAMSPEDAQKCCD</sequence>
<evidence type="ECO:0000256" key="6">
    <source>
        <dbReference type="ARBA" id="ARBA00022833"/>
    </source>
</evidence>
<feature type="domain" description="Phorbol-ester/DAG-type" evidence="13">
    <location>
        <begin position="16"/>
        <end position="63"/>
    </location>
</feature>
<feature type="compositionally biased region" description="Basic and acidic residues" evidence="11">
    <location>
        <begin position="872"/>
        <end position="884"/>
    </location>
</feature>
<proteinExistence type="inferred from homology"/>
<dbReference type="PROSITE" id="PS51182">
    <property type="entry name" value="C2_TENSIN"/>
    <property type="match status" value="1"/>
</dbReference>
<dbReference type="SUPFAM" id="SSF57889">
    <property type="entry name" value="Cysteine-rich domain"/>
    <property type="match status" value="1"/>
</dbReference>
<keyword evidence="4" id="KW-0479">Metal-binding</keyword>
<keyword evidence="8" id="KW-0965">Cell junction</keyword>
<evidence type="ECO:0000256" key="2">
    <source>
        <dbReference type="ARBA" id="ARBA00007881"/>
    </source>
</evidence>
<dbReference type="InterPro" id="IPR035892">
    <property type="entry name" value="C2_domain_sf"/>
</dbReference>
<evidence type="ECO:0000259" key="15">
    <source>
        <dbReference type="PROSITE" id="PS51182"/>
    </source>
</evidence>
<evidence type="ECO:0000256" key="11">
    <source>
        <dbReference type="SAM" id="MobiDB-lite"/>
    </source>
</evidence>
<evidence type="ECO:0008006" key="18">
    <source>
        <dbReference type="Google" id="ProtNLM"/>
    </source>
</evidence>
<dbReference type="InterPro" id="IPR035012">
    <property type="entry name" value="Tensin-like_SH2"/>
</dbReference>
<dbReference type="InterPro" id="IPR046349">
    <property type="entry name" value="C1-like_sf"/>
</dbReference>
<dbReference type="PROSITE" id="PS50001">
    <property type="entry name" value="SH2"/>
    <property type="match status" value="1"/>
</dbReference>
<dbReference type="Gene3D" id="2.60.40.1110">
    <property type="match status" value="1"/>
</dbReference>
<comment type="similarity">
    <text evidence="2">Belongs to the PTEN phosphatase protein family.</text>
</comment>
<dbReference type="InterPro" id="IPR011993">
    <property type="entry name" value="PH-like_dom_sf"/>
</dbReference>
<evidence type="ECO:0000256" key="1">
    <source>
        <dbReference type="ARBA" id="ARBA00004282"/>
    </source>
</evidence>
<evidence type="ECO:0000259" key="12">
    <source>
        <dbReference type="PROSITE" id="PS50001"/>
    </source>
</evidence>
<organism evidence="16 17">
    <name type="scientific">Strigamia maritima</name>
    <name type="common">European centipede</name>
    <name type="synonym">Geophilus maritimus</name>
    <dbReference type="NCBI Taxonomy" id="126957"/>
    <lineage>
        <taxon>Eukaryota</taxon>
        <taxon>Metazoa</taxon>
        <taxon>Ecdysozoa</taxon>
        <taxon>Arthropoda</taxon>
        <taxon>Myriapoda</taxon>
        <taxon>Chilopoda</taxon>
        <taxon>Pleurostigmophora</taxon>
        <taxon>Geophilomorpha</taxon>
        <taxon>Linotaeniidae</taxon>
        <taxon>Strigamia</taxon>
    </lineage>
</organism>
<evidence type="ECO:0000313" key="16">
    <source>
        <dbReference type="EnsemblMetazoa" id="SMAR005859-PA"/>
    </source>
</evidence>
<dbReference type="FunFam" id="3.30.505.10:FF:000002">
    <property type="entry name" value="Tensin 1"/>
    <property type="match status" value="1"/>
</dbReference>
<evidence type="ECO:0000259" key="13">
    <source>
        <dbReference type="PROSITE" id="PS50081"/>
    </source>
</evidence>
<evidence type="ECO:0000256" key="7">
    <source>
        <dbReference type="ARBA" id="ARBA00022912"/>
    </source>
</evidence>
<evidence type="ECO:0000256" key="8">
    <source>
        <dbReference type="ARBA" id="ARBA00022949"/>
    </source>
</evidence>
<dbReference type="Proteomes" id="UP000014500">
    <property type="component" value="Unassembled WGS sequence"/>
</dbReference>
<dbReference type="HOGENOM" id="CLU_002189_1_0_1"/>
<evidence type="ECO:0000313" key="17">
    <source>
        <dbReference type="Proteomes" id="UP000014500"/>
    </source>
</evidence>
<dbReference type="PANTHER" id="PTHR45734:SF10">
    <property type="entry name" value="BLISTERY, ISOFORM A"/>
    <property type="match status" value="1"/>
</dbReference>
<dbReference type="Gene3D" id="3.90.190.10">
    <property type="entry name" value="Protein tyrosine phosphatase superfamily"/>
    <property type="match status" value="1"/>
</dbReference>
<dbReference type="InterPro" id="IPR013625">
    <property type="entry name" value="PTB"/>
</dbReference>
<dbReference type="SUPFAM" id="SSF55550">
    <property type="entry name" value="SH2 domain"/>
    <property type="match status" value="1"/>
</dbReference>
<dbReference type="PROSITE" id="PS00479">
    <property type="entry name" value="ZF_DAG_PE_1"/>
    <property type="match status" value="1"/>
</dbReference>
<name>T1IXC8_STRMM</name>
<dbReference type="GO" id="GO:0005925">
    <property type="term" value="C:focal adhesion"/>
    <property type="evidence" value="ECO:0007669"/>
    <property type="project" value="TreeGrafter"/>
</dbReference>
<dbReference type="STRING" id="126957.T1IXC8"/>
<keyword evidence="6" id="KW-0862">Zinc</keyword>
<dbReference type="CDD" id="cd14508">
    <property type="entry name" value="PTP_tensin"/>
    <property type="match status" value="1"/>
</dbReference>
<accession>T1IXC8</accession>
<dbReference type="GO" id="GO:0046872">
    <property type="term" value="F:metal ion binding"/>
    <property type="evidence" value="ECO:0007669"/>
    <property type="project" value="UniProtKB-KW"/>
</dbReference>
<dbReference type="GO" id="GO:0004721">
    <property type="term" value="F:phosphoprotein phosphatase activity"/>
    <property type="evidence" value="ECO:0007669"/>
    <property type="project" value="UniProtKB-KW"/>
</dbReference>
<evidence type="ECO:0000256" key="3">
    <source>
        <dbReference type="ARBA" id="ARBA00022553"/>
    </source>
</evidence>
<comment type="subcellular location">
    <subcellularLocation>
        <location evidence="1">Cell junction</location>
    </subcellularLocation>
</comment>
<dbReference type="Pfam" id="PF00017">
    <property type="entry name" value="SH2"/>
    <property type="match status" value="1"/>
</dbReference>
<dbReference type="Gene3D" id="3.30.505.10">
    <property type="entry name" value="SH2 domain"/>
    <property type="match status" value="1"/>
</dbReference>
<dbReference type="InterPro" id="IPR014020">
    <property type="entry name" value="Tensin_C2-dom"/>
</dbReference>
<keyword evidence="9 10" id="KW-0727">SH2 domain</keyword>
<feature type="region of interest" description="Disordered" evidence="11">
    <location>
        <begin position="613"/>
        <end position="708"/>
    </location>
</feature>
<reference evidence="16" key="2">
    <citation type="submission" date="2015-02" db="UniProtKB">
        <authorList>
            <consortium name="EnsemblMetazoa"/>
        </authorList>
    </citation>
    <scope>IDENTIFICATION</scope>
</reference>
<feature type="region of interest" description="Disordered" evidence="11">
    <location>
        <begin position="919"/>
        <end position="950"/>
    </location>
</feature>
<dbReference type="OMA" id="HQNPNDH"/>
<dbReference type="EnsemblMetazoa" id="SMAR005859-RA">
    <property type="protein sequence ID" value="SMAR005859-PA"/>
    <property type="gene ID" value="SMAR005859"/>
</dbReference>
<dbReference type="InterPro" id="IPR051484">
    <property type="entry name" value="Tensin_PTEN_phosphatase"/>
</dbReference>
<feature type="domain" description="Phosphatase tensin-type" evidence="14">
    <location>
        <begin position="121"/>
        <end position="293"/>
    </location>
</feature>
<dbReference type="InterPro" id="IPR033929">
    <property type="entry name" value="Tensin_PTB"/>
</dbReference>
<dbReference type="EMBL" id="JH431646">
    <property type="status" value="NOT_ANNOTATED_CDS"/>
    <property type="molecule type" value="Genomic_DNA"/>
</dbReference>
<dbReference type="InterPro" id="IPR006020">
    <property type="entry name" value="PTB/PI_dom"/>
</dbReference>
<dbReference type="SUPFAM" id="SSF52799">
    <property type="entry name" value="(Phosphotyrosine protein) phosphatases II"/>
    <property type="match status" value="1"/>
</dbReference>
<protein>
    <recommendedName>
        <fullName evidence="18">Tensin</fullName>
    </recommendedName>
</protein>
<keyword evidence="7" id="KW-0904">Protein phosphatase</keyword>
<feature type="compositionally biased region" description="Basic and acidic residues" evidence="11">
    <location>
        <begin position="621"/>
        <end position="630"/>
    </location>
</feature>
<dbReference type="eggNOG" id="KOG2283">
    <property type="taxonomic scope" value="Eukaryota"/>
</dbReference>
<feature type="region of interest" description="Disordered" evidence="11">
    <location>
        <begin position="1003"/>
        <end position="1062"/>
    </location>
</feature>
<feature type="domain" description="SH2" evidence="12">
    <location>
        <begin position="1125"/>
        <end position="1232"/>
    </location>
</feature>
<feature type="domain" description="C2 tensin-type" evidence="15">
    <location>
        <begin position="298"/>
        <end position="422"/>
    </location>
</feature>
<dbReference type="Pfam" id="PF08416">
    <property type="entry name" value="PTB"/>
    <property type="match status" value="1"/>
</dbReference>
<feature type="compositionally biased region" description="Low complexity" evidence="11">
    <location>
        <begin position="855"/>
        <end position="865"/>
    </location>
</feature>
<dbReference type="InterPro" id="IPR002219">
    <property type="entry name" value="PKC_DAG/PE"/>
</dbReference>
<keyword evidence="3" id="KW-0597">Phosphoprotein</keyword>
<dbReference type="SUPFAM" id="SSF50729">
    <property type="entry name" value="PH domain-like"/>
    <property type="match status" value="1"/>
</dbReference>
<dbReference type="SMART" id="SM00462">
    <property type="entry name" value="PTB"/>
    <property type="match status" value="1"/>
</dbReference>
<evidence type="ECO:0000259" key="14">
    <source>
        <dbReference type="PROSITE" id="PS51181"/>
    </source>
</evidence>
<dbReference type="CDD" id="cd09927">
    <property type="entry name" value="SH2_Tensin_like"/>
    <property type="match status" value="1"/>
</dbReference>
<dbReference type="InterPro" id="IPR029021">
    <property type="entry name" value="Prot-tyrosine_phosphatase-like"/>
</dbReference>
<dbReference type="InterPro" id="IPR000980">
    <property type="entry name" value="SH2"/>
</dbReference>
<keyword evidence="5" id="KW-0378">Hydrolase</keyword>
<feature type="compositionally biased region" description="Polar residues" evidence="11">
    <location>
        <begin position="636"/>
        <end position="662"/>
    </location>
</feature>
<evidence type="ECO:0000256" key="10">
    <source>
        <dbReference type="PROSITE-ProRule" id="PRU00191"/>
    </source>
</evidence>
<evidence type="ECO:0000256" key="5">
    <source>
        <dbReference type="ARBA" id="ARBA00022801"/>
    </source>
</evidence>
<dbReference type="eggNOG" id="KOG1930">
    <property type="taxonomic scope" value="Eukaryota"/>
</dbReference>
<dbReference type="SMART" id="SM01326">
    <property type="entry name" value="PTEN_C2"/>
    <property type="match status" value="1"/>
</dbReference>
<dbReference type="Gene3D" id="3.30.60.20">
    <property type="match status" value="1"/>
</dbReference>
<dbReference type="InterPro" id="IPR029023">
    <property type="entry name" value="Tensin_phosphatase"/>
</dbReference>
<dbReference type="InterPro" id="IPR036860">
    <property type="entry name" value="SH2_dom_sf"/>
</dbReference>
<evidence type="ECO:0000256" key="9">
    <source>
        <dbReference type="ARBA" id="ARBA00022999"/>
    </source>
</evidence>
<dbReference type="PROSITE" id="PS51181">
    <property type="entry name" value="PPASE_TENSIN"/>
    <property type="match status" value="1"/>
</dbReference>
<dbReference type="Pfam" id="PF10409">
    <property type="entry name" value="PTEN_C2"/>
    <property type="match status" value="1"/>
</dbReference>
<dbReference type="PhylomeDB" id="T1IXC8"/>